<keyword evidence="2" id="KW-1185">Reference proteome</keyword>
<evidence type="ECO:0000313" key="2">
    <source>
        <dbReference type="Proteomes" id="UP000789525"/>
    </source>
</evidence>
<organism evidence="1 2">
    <name type="scientific">Acaulospora colombiana</name>
    <dbReference type="NCBI Taxonomy" id="27376"/>
    <lineage>
        <taxon>Eukaryota</taxon>
        <taxon>Fungi</taxon>
        <taxon>Fungi incertae sedis</taxon>
        <taxon>Mucoromycota</taxon>
        <taxon>Glomeromycotina</taxon>
        <taxon>Glomeromycetes</taxon>
        <taxon>Diversisporales</taxon>
        <taxon>Acaulosporaceae</taxon>
        <taxon>Acaulospora</taxon>
    </lineage>
</organism>
<name>A0ACA9LZ39_9GLOM</name>
<accession>A0ACA9LZ39</accession>
<comment type="caution">
    <text evidence="1">The sequence shown here is derived from an EMBL/GenBank/DDBJ whole genome shotgun (WGS) entry which is preliminary data.</text>
</comment>
<evidence type="ECO:0000313" key="1">
    <source>
        <dbReference type="EMBL" id="CAG8557629.1"/>
    </source>
</evidence>
<dbReference type="Proteomes" id="UP000789525">
    <property type="component" value="Unassembled WGS sequence"/>
</dbReference>
<dbReference type="EMBL" id="CAJVPT010008995">
    <property type="protein sequence ID" value="CAG8557629.1"/>
    <property type="molecule type" value="Genomic_DNA"/>
</dbReference>
<sequence length="431" mass="47129">MAEFQSLTTLIKRLEAATSRLEDLATSSGSNVSVNNFTSPSSNVVASKSELLPVLEAYDELIEGSLKNFLELSKTIGGLVLDQSHSVEDAFVAQRDFIYISTQSKKPEVSKTIELIGPTQQALKKVYAYTENNRPSPFFNHLSTVSEGIGALGWVAIEQKPAPHVGDLKESSQFYANRVITEFKDKYEIIKLQNYVKKFHTTGLAWNPKGADPETFIGRKSTELKSASLPSSTGITSTLKKVDKSQMTHKNPGLRAGGTVSDVGATKLQKRGPTAPPKPASLSLKKPPRKILEGIKWTIENFENDSIVVEETAINHAIYIYGCKNSTIQVKGKINTITLVSTVDVVNCKSFQLQIQGKTPTIVIDKTDSGQIYLSEECLEVEILTSKSSSINVNLPGLGEDGDYAERPIPEQIKSTIVDGKINSVPMEFSE</sequence>
<reference evidence="1" key="1">
    <citation type="submission" date="2021-06" db="EMBL/GenBank/DDBJ databases">
        <authorList>
            <person name="Kallberg Y."/>
            <person name="Tangrot J."/>
            <person name="Rosling A."/>
        </authorList>
    </citation>
    <scope>NUCLEOTIDE SEQUENCE</scope>
    <source>
        <strain evidence="1">CL356</strain>
    </source>
</reference>
<proteinExistence type="predicted"/>
<gene>
    <name evidence="1" type="ORF">ACOLOM_LOCUS5106</name>
</gene>
<protein>
    <submittedName>
        <fullName evidence="1">1768_t:CDS:1</fullName>
    </submittedName>
</protein>